<name>A0A3D1JEJ1_9CHLR</name>
<organism evidence="1 2">
    <name type="scientific">Anaerolinea thermolimosa</name>
    <dbReference type="NCBI Taxonomy" id="229919"/>
    <lineage>
        <taxon>Bacteria</taxon>
        <taxon>Bacillati</taxon>
        <taxon>Chloroflexota</taxon>
        <taxon>Anaerolineae</taxon>
        <taxon>Anaerolineales</taxon>
        <taxon>Anaerolineaceae</taxon>
        <taxon>Anaerolinea</taxon>
    </lineage>
</organism>
<dbReference type="Proteomes" id="UP000264141">
    <property type="component" value="Unassembled WGS sequence"/>
</dbReference>
<dbReference type="STRING" id="229919.GCA_001050195_00381"/>
<protein>
    <submittedName>
        <fullName evidence="1">Uncharacterized protein</fullName>
    </submittedName>
</protein>
<comment type="caution">
    <text evidence="1">The sequence shown here is derived from an EMBL/GenBank/DDBJ whole genome shotgun (WGS) entry which is preliminary data.</text>
</comment>
<dbReference type="Pfam" id="PF21850">
    <property type="entry name" value="DUF6909"/>
    <property type="match status" value="1"/>
</dbReference>
<gene>
    <name evidence="1" type="ORF">DEQ80_04040</name>
</gene>
<proteinExistence type="predicted"/>
<dbReference type="OrthoDB" id="9776951at2"/>
<sequence length="569" mass="64615">MERTVPSATSEEIRLYRATLYSLLRSSSEIRIRTLEEVHAGMNSLLHPDARKPSPDLSAFIYSLLRLPECIPQVHTVVLGQTEDVFRRQGYANIETWQPAPARARRRRCFFDGQGTLACYIASRSDIEDIVPSLTALQIEWNKLHLLLSAWPRDIPLQQVLTDPERFSQLANLLRLPPDDLERLQSIWGDKFVSMMELIHRQKLNLSVRLLAGSLSSYQRATHAWWANLGTHAPEIQERPVYFVSSNTHSLPNLLTGFALQQEEVLSRYIHQGENPDLLNEWKDIQTSQVPSSRENFLYYVLKKFQQTPEGRALLEAQLAHEAAHGILRIPSNHFFELETQVIHLSRLDPAQFDPRLREGLDLSPLSSSDALIINIDYPLGLAAYNLLSKVGEQTCALLGVYIMGKSASLNGVRGDVLIPNVVQDEHSHNTYLFQNCFRAQDVFPYLTYGTVLDNQKAICVLGTFLQNIRIMDVFFREGYADIEMEAGPYLSAVYELSRPKRHPVDEIVHLYDLPFDLGILHYVSDTPLSKGKNLGAGTLSYYGMDSTYATAVAILRRILSIESRRLSQ</sequence>
<dbReference type="RefSeq" id="WP_062189205.1">
    <property type="nucleotide sequence ID" value="NZ_DF967965.1"/>
</dbReference>
<reference evidence="1 2" key="1">
    <citation type="journal article" date="2018" name="Nat. Biotechnol.">
        <title>A standardized bacterial taxonomy based on genome phylogeny substantially revises the tree of life.</title>
        <authorList>
            <person name="Parks D.H."/>
            <person name="Chuvochina M."/>
            <person name="Waite D.W."/>
            <person name="Rinke C."/>
            <person name="Skarshewski A."/>
            <person name="Chaumeil P.A."/>
            <person name="Hugenholtz P."/>
        </authorList>
    </citation>
    <scope>NUCLEOTIDE SEQUENCE [LARGE SCALE GENOMIC DNA]</scope>
    <source>
        <strain evidence="1">UBA8781</strain>
    </source>
</reference>
<accession>A0A3D1JEJ1</accession>
<dbReference type="InterPro" id="IPR054204">
    <property type="entry name" value="DUF6909"/>
</dbReference>
<evidence type="ECO:0000313" key="2">
    <source>
        <dbReference type="Proteomes" id="UP000264141"/>
    </source>
</evidence>
<dbReference type="EMBL" id="DPBP01000019">
    <property type="protein sequence ID" value="HCE17010.1"/>
    <property type="molecule type" value="Genomic_DNA"/>
</dbReference>
<evidence type="ECO:0000313" key="1">
    <source>
        <dbReference type="EMBL" id="HCE17010.1"/>
    </source>
</evidence>
<dbReference type="AlphaFoldDB" id="A0A3D1JEJ1"/>